<comment type="caution">
    <text evidence="1">The sequence shown here is derived from an EMBL/GenBank/DDBJ whole genome shotgun (WGS) entry which is preliminary data.</text>
</comment>
<evidence type="ECO:0000313" key="2">
    <source>
        <dbReference type="Proteomes" id="UP000003089"/>
    </source>
</evidence>
<sequence>MSFAICLQYSSNIFFYTQKIMIPYFNVSVSHITPRDKDKYIF</sequence>
<evidence type="ECO:0000313" key="1">
    <source>
        <dbReference type="EMBL" id="EIY54690.1"/>
    </source>
</evidence>
<proteinExistence type="predicted"/>
<reference evidence="1 2" key="1">
    <citation type="submission" date="2012-02" db="EMBL/GenBank/DDBJ databases">
        <title>The Genome Sequence of Bacteroides nordii CL02T12C05.</title>
        <authorList>
            <consortium name="The Broad Institute Genome Sequencing Platform"/>
            <person name="Earl A."/>
            <person name="Ward D."/>
            <person name="Feldgarden M."/>
            <person name="Gevers D."/>
            <person name="Zitomersky N.L."/>
            <person name="Coyne M.J."/>
            <person name="Comstock L.E."/>
            <person name="Young S.K."/>
            <person name="Zeng Q."/>
            <person name="Gargeya S."/>
            <person name="Fitzgerald M."/>
            <person name="Haas B."/>
            <person name="Abouelleil A."/>
            <person name="Alvarado L."/>
            <person name="Arachchi H.M."/>
            <person name="Berlin A."/>
            <person name="Chapman S.B."/>
            <person name="Gearin G."/>
            <person name="Goldberg J."/>
            <person name="Griggs A."/>
            <person name="Gujja S."/>
            <person name="Hansen M."/>
            <person name="Heiman D."/>
            <person name="Howarth C."/>
            <person name="Larimer J."/>
            <person name="Lui A."/>
            <person name="MacDonald P.J.P."/>
            <person name="McCowen C."/>
            <person name="Montmayeur A."/>
            <person name="Murphy C."/>
            <person name="Neiman D."/>
            <person name="Pearson M."/>
            <person name="Priest M."/>
            <person name="Roberts A."/>
            <person name="Saif S."/>
            <person name="Shea T."/>
            <person name="Sisk P."/>
            <person name="Stolte C."/>
            <person name="Sykes S."/>
            <person name="Wortman J."/>
            <person name="Nusbaum C."/>
            <person name="Birren B."/>
        </authorList>
    </citation>
    <scope>NUCLEOTIDE SEQUENCE [LARGE SCALE GENOMIC DNA]</scope>
    <source>
        <strain evidence="1 2">CL02T12C05</strain>
    </source>
</reference>
<dbReference type="Proteomes" id="UP000003089">
    <property type="component" value="Unassembled WGS sequence"/>
</dbReference>
<name>I8XUU2_9BACE</name>
<organism evidence="1 2">
    <name type="scientific">Bacteroides nordii CL02T12C05</name>
    <dbReference type="NCBI Taxonomy" id="997884"/>
    <lineage>
        <taxon>Bacteria</taxon>
        <taxon>Pseudomonadati</taxon>
        <taxon>Bacteroidota</taxon>
        <taxon>Bacteroidia</taxon>
        <taxon>Bacteroidales</taxon>
        <taxon>Bacteroidaceae</taxon>
        <taxon>Bacteroides</taxon>
    </lineage>
</organism>
<dbReference type="AlphaFoldDB" id="I8XUU2"/>
<gene>
    <name evidence="1" type="ORF">HMPREF1068_00403</name>
</gene>
<dbReference type="PATRIC" id="fig|997884.3.peg.421"/>
<dbReference type="HOGENOM" id="CLU_3247375_0_0_10"/>
<dbReference type="STRING" id="997884.HMPREF1068_00403"/>
<accession>I8XUU2</accession>
<keyword evidence="2" id="KW-1185">Reference proteome</keyword>
<dbReference type="EMBL" id="AGXS01000003">
    <property type="protein sequence ID" value="EIY54690.1"/>
    <property type="molecule type" value="Genomic_DNA"/>
</dbReference>
<protein>
    <submittedName>
        <fullName evidence="1">Uncharacterized protein</fullName>
    </submittedName>
</protein>